<dbReference type="PANTHER" id="PTHR33332">
    <property type="entry name" value="REVERSE TRANSCRIPTASE DOMAIN-CONTAINING PROTEIN"/>
    <property type="match status" value="1"/>
</dbReference>
<dbReference type="GO" id="GO:0003964">
    <property type="term" value="F:RNA-directed DNA polymerase activity"/>
    <property type="evidence" value="ECO:0007669"/>
    <property type="project" value="UniProtKB-KW"/>
</dbReference>
<feature type="non-terminal residue" evidence="2">
    <location>
        <position position="132"/>
    </location>
</feature>
<dbReference type="Pfam" id="PF00078">
    <property type="entry name" value="RVT_1"/>
    <property type="match status" value="1"/>
</dbReference>
<keyword evidence="2" id="KW-0808">Transferase</keyword>
<dbReference type="InterPro" id="IPR000477">
    <property type="entry name" value="RT_dom"/>
</dbReference>
<keyword evidence="2" id="KW-0548">Nucleotidyltransferase</keyword>
<feature type="non-terminal residue" evidence="2">
    <location>
        <position position="1"/>
    </location>
</feature>
<evidence type="ECO:0000259" key="1">
    <source>
        <dbReference type="PROSITE" id="PS50878"/>
    </source>
</evidence>
<reference evidence="2" key="1">
    <citation type="journal article" date="2005" name="Mol. Biol. Evol.">
        <title>The origin and evolution of mosquito APE retroposons.</title>
        <authorList>
            <person name="Crainey J.L."/>
            <person name="Garvey C.F."/>
            <person name="Malcolm C.A."/>
        </authorList>
    </citation>
    <scope>NUCLEOTIDE SEQUENCE</scope>
</reference>
<protein>
    <submittedName>
        <fullName evidence="2">Putative reverse transcriptase</fullName>
    </submittedName>
</protein>
<feature type="domain" description="Reverse transcriptase" evidence="1">
    <location>
        <begin position="1"/>
        <end position="132"/>
    </location>
</feature>
<reference evidence="2" key="2">
    <citation type="journal article" name="Mol. Biol. Evol.">
        <title>The origin and evolution of mosquito APE retroposons.</title>
        <authorList>
            <person name="Crainey J.L."/>
            <person name="Garvey C.F."/>
            <person name="Malcolm C.A."/>
        </authorList>
    </citation>
    <scope>NUCLEOTIDE SEQUENCE</scope>
</reference>
<name>Q4VZS9_ANOST</name>
<proteinExistence type="predicted"/>
<dbReference type="AlphaFoldDB" id="Q4VZS9"/>
<sequence length="132" mass="14159">NYRGITLLPPISKILESIILSSILPIIVGHLSPRQHGFIPKRTTSSNLMCLVSSALSNMSSGGQTDVVYTDFSTAFDSVPLDLLIAKLERLVIGGRLLSCLKTYLVARSYRVRVSSCLSDSFVGSSGVPQGS</sequence>
<dbReference type="InterPro" id="IPR043502">
    <property type="entry name" value="DNA/RNA_pol_sf"/>
</dbReference>
<keyword evidence="2" id="KW-0695">RNA-directed DNA polymerase</keyword>
<evidence type="ECO:0000313" key="2">
    <source>
        <dbReference type="EMBL" id="CAI96736.1"/>
    </source>
</evidence>
<dbReference type="PROSITE" id="PS50878">
    <property type="entry name" value="RT_POL"/>
    <property type="match status" value="1"/>
</dbReference>
<dbReference type="SUPFAM" id="SSF56672">
    <property type="entry name" value="DNA/RNA polymerases"/>
    <property type="match status" value="1"/>
</dbReference>
<dbReference type="EMBL" id="AJ970264">
    <property type="protein sequence ID" value="CAI96736.1"/>
    <property type="molecule type" value="Genomic_DNA"/>
</dbReference>
<accession>Q4VZS9</accession>
<organism evidence="2">
    <name type="scientific">Anopheles stephensi</name>
    <name type="common">Indo-Pakistan malaria mosquito</name>
    <dbReference type="NCBI Taxonomy" id="30069"/>
    <lineage>
        <taxon>Eukaryota</taxon>
        <taxon>Metazoa</taxon>
        <taxon>Ecdysozoa</taxon>
        <taxon>Arthropoda</taxon>
        <taxon>Hexapoda</taxon>
        <taxon>Insecta</taxon>
        <taxon>Pterygota</taxon>
        <taxon>Neoptera</taxon>
        <taxon>Endopterygota</taxon>
        <taxon>Diptera</taxon>
        <taxon>Nematocera</taxon>
        <taxon>Culicoidea</taxon>
        <taxon>Culicidae</taxon>
        <taxon>Anophelinae</taxon>
        <taxon>Anopheles</taxon>
    </lineage>
</organism>